<dbReference type="Gene3D" id="1.10.287.110">
    <property type="entry name" value="DnaJ domain"/>
    <property type="match status" value="1"/>
</dbReference>
<dbReference type="Pfam" id="PF00226">
    <property type="entry name" value="DnaJ"/>
    <property type="match status" value="1"/>
</dbReference>
<feature type="domain" description="J" evidence="2">
    <location>
        <begin position="3"/>
        <end position="73"/>
    </location>
</feature>
<dbReference type="SUPFAM" id="SSF46565">
    <property type="entry name" value="Chaperone J-domain"/>
    <property type="match status" value="1"/>
</dbReference>
<dbReference type="Proteomes" id="UP001165080">
    <property type="component" value="Unassembled WGS sequence"/>
</dbReference>
<proteinExistence type="predicted"/>
<dbReference type="CDD" id="cd06257">
    <property type="entry name" value="DnaJ"/>
    <property type="match status" value="1"/>
</dbReference>
<accession>A0A9W6BE38</accession>
<dbReference type="EMBL" id="BRXU01000003">
    <property type="protein sequence ID" value="GLC49912.1"/>
    <property type="molecule type" value="Genomic_DNA"/>
</dbReference>
<feature type="compositionally biased region" description="Gly residues" evidence="1">
    <location>
        <begin position="189"/>
        <end position="212"/>
    </location>
</feature>
<evidence type="ECO:0000259" key="2">
    <source>
        <dbReference type="PROSITE" id="PS50076"/>
    </source>
</evidence>
<dbReference type="InterPro" id="IPR036869">
    <property type="entry name" value="J_dom_sf"/>
</dbReference>
<evidence type="ECO:0000313" key="4">
    <source>
        <dbReference type="Proteomes" id="UP001165080"/>
    </source>
</evidence>
<sequence>MSDFYRVLGVEPGASQDEIKVAFRKLALLHHPDRHTNAARPQQEEAAARFKAITEAYDVLTDDRKRAQYEASVRYGGSSGYGASYGGGGAGGGGARGRYYSYADHNVNTDWAHSRYSQTAEHARARISWFQQLQRAVGARKLEAALTLAGVGLLLFGGNAVEAIWTARNQGKSFGDMQAARRASTVAGGTSGGRGARGGSGGASADGAGGGAEAAAAPAGGSRRPKPYSPAVGCTSRHSPASSLLSKQQRLTGALLSESGQRGRLLAEMPLAEFLAEEERACRQQQQQEQEGQQEGQQLDPQQGGKQEGPQEGQQRQQGKKQGQDQGQDQGQAQGQKEHGQGRGYVYVDRAVVLPAPSPPRQMAGHRPPAVG</sequence>
<comment type="caution">
    <text evidence="3">The sequence shown here is derived from an EMBL/GenBank/DDBJ whole genome shotgun (WGS) entry which is preliminary data.</text>
</comment>
<keyword evidence="4" id="KW-1185">Reference proteome</keyword>
<dbReference type="InterPro" id="IPR001623">
    <property type="entry name" value="DnaJ_domain"/>
</dbReference>
<dbReference type="PROSITE" id="PS00636">
    <property type="entry name" value="DNAJ_1"/>
    <property type="match status" value="1"/>
</dbReference>
<name>A0A9W6BE38_9CHLO</name>
<evidence type="ECO:0000256" key="1">
    <source>
        <dbReference type="SAM" id="MobiDB-lite"/>
    </source>
</evidence>
<dbReference type="SMART" id="SM00271">
    <property type="entry name" value="DnaJ"/>
    <property type="match status" value="1"/>
</dbReference>
<organism evidence="3 4">
    <name type="scientific">Pleodorina starrii</name>
    <dbReference type="NCBI Taxonomy" id="330485"/>
    <lineage>
        <taxon>Eukaryota</taxon>
        <taxon>Viridiplantae</taxon>
        <taxon>Chlorophyta</taxon>
        <taxon>core chlorophytes</taxon>
        <taxon>Chlorophyceae</taxon>
        <taxon>CS clade</taxon>
        <taxon>Chlamydomonadales</taxon>
        <taxon>Volvocaceae</taxon>
        <taxon>Pleodorina</taxon>
    </lineage>
</organism>
<dbReference type="PANTHER" id="PTHR24074">
    <property type="entry name" value="CO-CHAPERONE PROTEIN DJLA"/>
    <property type="match status" value="1"/>
</dbReference>
<feature type="compositionally biased region" description="Low complexity" evidence="1">
    <location>
        <begin position="284"/>
        <end position="335"/>
    </location>
</feature>
<dbReference type="InterPro" id="IPR050817">
    <property type="entry name" value="DjlA_DnaK_co-chaperone"/>
</dbReference>
<feature type="region of interest" description="Disordered" evidence="1">
    <location>
        <begin position="279"/>
        <end position="372"/>
    </location>
</feature>
<gene>
    <name evidence="3" type="primary">PLEST010699</name>
    <name evidence="3" type="ORF">PLESTB_000322300</name>
</gene>
<feature type="compositionally biased region" description="Low complexity" evidence="1">
    <location>
        <begin position="213"/>
        <end position="222"/>
    </location>
</feature>
<reference evidence="3 4" key="1">
    <citation type="journal article" date="2023" name="Commun. Biol.">
        <title>Reorganization of the ancestral sex-determining regions during the evolution of trioecy in Pleodorina starrii.</title>
        <authorList>
            <person name="Takahashi K."/>
            <person name="Suzuki S."/>
            <person name="Kawai-Toyooka H."/>
            <person name="Yamamoto K."/>
            <person name="Hamaji T."/>
            <person name="Ootsuki R."/>
            <person name="Yamaguchi H."/>
            <person name="Kawachi M."/>
            <person name="Higashiyama T."/>
            <person name="Nozaki H."/>
        </authorList>
    </citation>
    <scope>NUCLEOTIDE SEQUENCE [LARGE SCALE GENOMIC DNA]</scope>
    <source>
        <strain evidence="3 4">NIES-4479</strain>
    </source>
</reference>
<dbReference type="PROSITE" id="PS50076">
    <property type="entry name" value="DNAJ_2"/>
    <property type="match status" value="1"/>
</dbReference>
<dbReference type="AlphaFoldDB" id="A0A9W6BE38"/>
<feature type="compositionally biased region" description="Polar residues" evidence="1">
    <location>
        <begin position="236"/>
        <end position="247"/>
    </location>
</feature>
<evidence type="ECO:0000313" key="3">
    <source>
        <dbReference type="EMBL" id="GLC49912.1"/>
    </source>
</evidence>
<feature type="region of interest" description="Disordered" evidence="1">
    <location>
        <begin position="185"/>
        <end position="247"/>
    </location>
</feature>
<dbReference type="InterPro" id="IPR018253">
    <property type="entry name" value="DnaJ_domain_CS"/>
</dbReference>
<protein>
    <recommendedName>
        <fullName evidence="2">J domain-containing protein</fullName>
    </recommendedName>
</protein>
<dbReference type="PRINTS" id="PR00625">
    <property type="entry name" value="JDOMAIN"/>
</dbReference>